<evidence type="ECO:0000256" key="9">
    <source>
        <dbReference type="ARBA" id="ARBA00023136"/>
    </source>
</evidence>
<comment type="subcellular location">
    <subcellularLocation>
        <location evidence="1">Mitochondrion inner membrane</location>
        <topology evidence="1">Multi-pass membrane protein</topology>
    </subcellularLocation>
</comment>
<keyword evidence="3" id="KW-0813">Transport</keyword>
<keyword evidence="7" id="KW-1133">Transmembrane helix</keyword>
<dbReference type="GO" id="GO:0005743">
    <property type="term" value="C:mitochondrial inner membrane"/>
    <property type="evidence" value="ECO:0007669"/>
    <property type="project" value="UniProtKB-SubCell"/>
</dbReference>
<keyword evidence="8" id="KW-0496">Mitochondrion</keyword>
<protein>
    <submittedName>
        <fullName evidence="10">Uncharacterized protein</fullName>
    </submittedName>
</protein>
<dbReference type="Proteomes" id="UP001195769">
    <property type="component" value="Unassembled WGS sequence"/>
</dbReference>
<comment type="caution">
    <text evidence="10">The sequence shown here is derived from an EMBL/GenBank/DDBJ whole genome shotgun (WGS) entry which is preliminary data.</text>
</comment>
<evidence type="ECO:0000256" key="1">
    <source>
        <dbReference type="ARBA" id="ARBA00004448"/>
    </source>
</evidence>
<dbReference type="SUPFAM" id="SSF103506">
    <property type="entry name" value="Mitochondrial carrier"/>
    <property type="match status" value="1"/>
</dbReference>
<dbReference type="GO" id="GO:1990547">
    <property type="term" value="P:mitochondrial phosphate ion transmembrane transport"/>
    <property type="evidence" value="ECO:0007669"/>
    <property type="project" value="InterPro"/>
</dbReference>
<keyword evidence="9" id="KW-0472">Membrane</keyword>
<dbReference type="Gene3D" id="1.50.40.10">
    <property type="entry name" value="Mitochondrial carrier domain"/>
    <property type="match status" value="1"/>
</dbReference>
<evidence type="ECO:0000313" key="11">
    <source>
        <dbReference type="Proteomes" id="UP001195769"/>
    </source>
</evidence>
<proteinExistence type="inferred from homology"/>
<name>A0AAD4DTL3_9AGAM</name>
<evidence type="ECO:0000256" key="4">
    <source>
        <dbReference type="ARBA" id="ARBA00022692"/>
    </source>
</evidence>
<evidence type="ECO:0000256" key="6">
    <source>
        <dbReference type="ARBA" id="ARBA00022792"/>
    </source>
</evidence>
<keyword evidence="11" id="KW-1185">Reference proteome</keyword>
<accession>A0AAD4DTL3</accession>
<evidence type="ECO:0000256" key="2">
    <source>
        <dbReference type="ARBA" id="ARBA00006375"/>
    </source>
</evidence>
<dbReference type="PANTHER" id="PTHR45671">
    <property type="entry name" value="SOLUTE CARRIER FAMILY 25 (MITOCHONDRIAL CARRIER PHOSPHATE CARRIER), MEMBER 3, LIKE-RELATED-RELATED"/>
    <property type="match status" value="1"/>
</dbReference>
<dbReference type="InterPro" id="IPR023395">
    <property type="entry name" value="MCP_dom_sf"/>
</dbReference>
<evidence type="ECO:0000256" key="5">
    <source>
        <dbReference type="ARBA" id="ARBA00022737"/>
    </source>
</evidence>
<dbReference type="RefSeq" id="XP_041219296.1">
    <property type="nucleotide sequence ID" value="XM_041370076.1"/>
</dbReference>
<evidence type="ECO:0000256" key="8">
    <source>
        <dbReference type="ARBA" id="ARBA00023128"/>
    </source>
</evidence>
<keyword evidence="6" id="KW-0999">Mitochondrion inner membrane</keyword>
<dbReference type="GO" id="GO:0005315">
    <property type="term" value="F:phosphate transmembrane transporter activity"/>
    <property type="evidence" value="ECO:0007669"/>
    <property type="project" value="InterPro"/>
</dbReference>
<dbReference type="GeneID" id="64664374"/>
<keyword evidence="4" id="KW-0812">Transmembrane</keyword>
<dbReference type="AlphaFoldDB" id="A0AAD4DTL3"/>
<comment type="similarity">
    <text evidence="2">Belongs to the mitochondrial carrier (TC 2.A.29) family.</text>
</comment>
<organism evidence="10 11">
    <name type="scientific">Suillus fuscotomentosus</name>
    <dbReference type="NCBI Taxonomy" id="1912939"/>
    <lineage>
        <taxon>Eukaryota</taxon>
        <taxon>Fungi</taxon>
        <taxon>Dikarya</taxon>
        <taxon>Basidiomycota</taxon>
        <taxon>Agaricomycotina</taxon>
        <taxon>Agaricomycetes</taxon>
        <taxon>Agaricomycetidae</taxon>
        <taxon>Boletales</taxon>
        <taxon>Suillineae</taxon>
        <taxon>Suillaceae</taxon>
        <taxon>Suillus</taxon>
    </lineage>
</organism>
<evidence type="ECO:0000256" key="7">
    <source>
        <dbReference type="ARBA" id="ARBA00022989"/>
    </source>
</evidence>
<dbReference type="EMBL" id="JABBWK010000092">
    <property type="protein sequence ID" value="KAG1893720.1"/>
    <property type="molecule type" value="Genomic_DNA"/>
</dbReference>
<sequence length="223" mass="23885">MLTSGLVTLICEDGQTGIWKGFGTTFVGCSSQGMFKYGLYEWLVRSFLANTSPPSGSLVPAEVFADIALCPLEMTKVKIQTSPSGTFSTAFGATLAETSKTKIPYTMAKFFFEKMVQLKKSYANTTQLGITFASGYLAGAGCAIIFHPPDSIISLMGKPANKGESIVTIASETCFAALATKGLGTQVLMISTLTVDKHINQSFQWWIYNSSRASMGLVTTGDK</sequence>
<dbReference type="InterPro" id="IPR044677">
    <property type="entry name" value="SLC25A3/Pic2/Mir1-like"/>
</dbReference>
<dbReference type="PANTHER" id="PTHR45671:SF10">
    <property type="entry name" value="SOLUTE CARRIER FAMILY 25 MEMBER 3"/>
    <property type="match status" value="1"/>
</dbReference>
<reference evidence="10" key="1">
    <citation type="journal article" date="2020" name="New Phytol.">
        <title>Comparative genomics reveals dynamic genome evolution in host specialist ectomycorrhizal fungi.</title>
        <authorList>
            <person name="Lofgren L.A."/>
            <person name="Nguyen N.H."/>
            <person name="Vilgalys R."/>
            <person name="Ruytinx J."/>
            <person name="Liao H.L."/>
            <person name="Branco S."/>
            <person name="Kuo A."/>
            <person name="LaButti K."/>
            <person name="Lipzen A."/>
            <person name="Andreopoulos W."/>
            <person name="Pangilinan J."/>
            <person name="Riley R."/>
            <person name="Hundley H."/>
            <person name="Na H."/>
            <person name="Barry K."/>
            <person name="Grigoriev I.V."/>
            <person name="Stajich J.E."/>
            <person name="Kennedy P.G."/>
        </authorList>
    </citation>
    <scope>NUCLEOTIDE SEQUENCE</scope>
    <source>
        <strain evidence="10">FC203</strain>
    </source>
</reference>
<keyword evidence="5" id="KW-0677">Repeat</keyword>
<evidence type="ECO:0000313" key="10">
    <source>
        <dbReference type="EMBL" id="KAG1893720.1"/>
    </source>
</evidence>
<gene>
    <name evidence="10" type="ORF">F5891DRAFT_1258325</name>
</gene>
<evidence type="ECO:0000256" key="3">
    <source>
        <dbReference type="ARBA" id="ARBA00022448"/>
    </source>
</evidence>